<keyword evidence="1" id="KW-0479">Metal-binding</keyword>
<proteinExistence type="predicted"/>
<feature type="domain" description="VOC" evidence="2">
    <location>
        <begin position="6"/>
        <end position="130"/>
    </location>
</feature>
<dbReference type="PANTHER" id="PTHR36113">
    <property type="entry name" value="LYASE, PUTATIVE-RELATED-RELATED"/>
    <property type="match status" value="1"/>
</dbReference>
<dbReference type="InterPro" id="IPR029068">
    <property type="entry name" value="Glyas_Bleomycin-R_OHBP_Dase"/>
</dbReference>
<dbReference type="EMBL" id="BAABJP010000010">
    <property type="protein sequence ID" value="GAA5155047.1"/>
    <property type="molecule type" value="Genomic_DNA"/>
</dbReference>
<evidence type="ECO:0000256" key="1">
    <source>
        <dbReference type="ARBA" id="ARBA00022723"/>
    </source>
</evidence>
<reference evidence="4" key="1">
    <citation type="journal article" date="2019" name="Int. J. Syst. Evol. Microbiol.">
        <title>The Global Catalogue of Microorganisms (GCM) 10K type strain sequencing project: providing services to taxonomists for standard genome sequencing and annotation.</title>
        <authorList>
            <consortium name="The Broad Institute Genomics Platform"/>
            <consortium name="The Broad Institute Genome Sequencing Center for Infectious Disease"/>
            <person name="Wu L."/>
            <person name="Ma J."/>
        </authorList>
    </citation>
    <scope>NUCLEOTIDE SEQUENCE [LARGE SCALE GENOMIC DNA]</scope>
    <source>
        <strain evidence="4">JCM 18303</strain>
    </source>
</reference>
<dbReference type="Gene3D" id="3.10.180.10">
    <property type="entry name" value="2,3-Dihydroxybiphenyl 1,2-Dioxygenase, domain 1"/>
    <property type="match status" value="1"/>
</dbReference>
<dbReference type="SUPFAM" id="SSF54593">
    <property type="entry name" value="Glyoxalase/Bleomycin resistance protein/Dihydroxybiphenyl dioxygenase"/>
    <property type="match status" value="1"/>
</dbReference>
<evidence type="ECO:0000259" key="2">
    <source>
        <dbReference type="PROSITE" id="PS51819"/>
    </source>
</evidence>
<dbReference type="Pfam" id="PF00903">
    <property type="entry name" value="Glyoxalase"/>
    <property type="match status" value="1"/>
</dbReference>
<accession>A0ABP9Q095</accession>
<comment type="caution">
    <text evidence="3">The sequence shown here is derived from an EMBL/GenBank/DDBJ whole genome shotgun (WGS) entry which is preliminary data.</text>
</comment>
<dbReference type="InterPro" id="IPR037523">
    <property type="entry name" value="VOC_core"/>
</dbReference>
<dbReference type="PROSITE" id="PS51819">
    <property type="entry name" value="VOC"/>
    <property type="match status" value="1"/>
</dbReference>
<keyword evidence="4" id="KW-1185">Reference proteome</keyword>
<evidence type="ECO:0000313" key="3">
    <source>
        <dbReference type="EMBL" id="GAA5155047.1"/>
    </source>
</evidence>
<dbReference type="InterPro" id="IPR004360">
    <property type="entry name" value="Glyas_Fos-R_dOase_dom"/>
</dbReference>
<dbReference type="InterPro" id="IPR018146">
    <property type="entry name" value="Glyoxalase_1_CS"/>
</dbReference>
<dbReference type="CDD" id="cd06587">
    <property type="entry name" value="VOC"/>
    <property type="match status" value="1"/>
</dbReference>
<dbReference type="PROSITE" id="PS00934">
    <property type="entry name" value="GLYOXALASE_I_1"/>
    <property type="match status" value="1"/>
</dbReference>
<dbReference type="Proteomes" id="UP001428817">
    <property type="component" value="Unassembled WGS sequence"/>
</dbReference>
<dbReference type="RefSeq" id="WP_185063855.1">
    <property type="nucleotide sequence ID" value="NZ_BAABJP010000010.1"/>
</dbReference>
<organism evidence="3 4">
    <name type="scientific">Pseudonocardia eucalypti</name>
    <dbReference type="NCBI Taxonomy" id="648755"/>
    <lineage>
        <taxon>Bacteria</taxon>
        <taxon>Bacillati</taxon>
        <taxon>Actinomycetota</taxon>
        <taxon>Actinomycetes</taxon>
        <taxon>Pseudonocardiales</taxon>
        <taxon>Pseudonocardiaceae</taxon>
        <taxon>Pseudonocardia</taxon>
    </lineage>
</organism>
<name>A0ABP9Q095_9PSEU</name>
<gene>
    <name evidence="3" type="ORF">GCM10023321_27730</name>
</gene>
<dbReference type="PANTHER" id="PTHR36113:SF3">
    <property type="entry name" value="SLL5075 PROTEIN"/>
    <property type="match status" value="1"/>
</dbReference>
<dbReference type="InterPro" id="IPR051332">
    <property type="entry name" value="Fosfomycin_Res_Enzymes"/>
</dbReference>
<sequence>MATALNTGHIGLNVTDLDVSVAFYQRLFGFEARTGGRDGQAEWAFLSRDGRLVLTLWRQSAGVFDTGAPGLHHLSFQVDTLDEVRAVEANLRELGLTPRHGGAVPHGEGADSGGVFFTDPDGIRLEVYTPAGLAEDTAAKPAGDAPTCGFF</sequence>
<evidence type="ECO:0000313" key="4">
    <source>
        <dbReference type="Proteomes" id="UP001428817"/>
    </source>
</evidence>
<protein>
    <submittedName>
        <fullName evidence="3">VOC family protein</fullName>
    </submittedName>
</protein>